<keyword evidence="4 8" id="KW-0413">Isomerase</keyword>
<feature type="domain" description="PPIase cyclophilin-type" evidence="7">
    <location>
        <begin position="72"/>
        <end position="220"/>
    </location>
</feature>
<reference evidence="8 9" key="1">
    <citation type="submission" date="2013-06" db="EMBL/GenBank/DDBJ databases">
        <title>Rumen cellulosomics: divergent fiber-degrading strategies revealed by comparative genome-wide analysis of six Ruminococcal strains.</title>
        <authorList>
            <person name="Dassa B."/>
            <person name="Borovok I."/>
            <person name="Lamed R."/>
            <person name="Flint H."/>
            <person name="Yeoman C.J."/>
            <person name="White B."/>
            <person name="Bayer E.A."/>
        </authorList>
    </citation>
    <scope>NUCLEOTIDE SEQUENCE [LARGE SCALE GENOMIC DNA]</scope>
    <source>
        <strain evidence="8 9">SY3</strain>
    </source>
</reference>
<dbReference type="Proteomes" id="UP000021369">
    <property type="component" value="Unassembled WGS sequence"/>
</dbReference>
<dbReference type="PATRIC" id="fig|1341156.4.peg.2181"/>
<dbReference type="InterPro" id="IPR044666">
    <property type="entry name" value="Cyclophilin_A-like"/>
</dbReference>
<feature type="region of interest" description="Disordered" evidence="5">
    <location>
        <begin position="116"/>
        <end position="135"/>
    </location>
</feature>
<comment type="function">
    <text evidence="1">PPIases accelerate the folding of proteins. It catalyzes the cis-trans isomerization of proline imidic peptide bonds in oligopeptides.</text>
</comment>
<evidence type="ECO:0000256" key="2">
    <source>
        <dbReference type="ARBA" id="ARBA00013194"/>
    </source>
</evidence>
<name>A0A011WPE5_RUMAL</name>
<dbReference type="GO" id="GO:0003755">
    <property type="term" value="F:peptidyl-prolyl cis-trans isomerase activity"/>
    <property type="evidence" value="ECO:0007669"/>
    <property type="project" value="UniProtKB-KW"/>
</dbReference>
<feature type="domain" description="PPIase cyclophilin-type" evidence="7">
    <location>
        <begin position="234"/>
        <end position="397"/>
    </location>
</feature>
<proteinExistence type="predicted"/>
<organism evidence="8 9">
    <name type="scientific">Ruminococcus albus SY3</name>
    <dbReference type="NCBI Taxonomy" id="1341156"/>
    <lineage>
        <taxon>Bacteria</taxon>
        <taxon>Bacillati</taxon>
        <taxon>Bacillota</taxon>
        <taxon>Clostridia</taxon>
        <taxon>Eubacteriales</taxon>
        <taxon>Oscillospiraceae</taxon>
        <taxon>Ruminococcus</taxon>
    </lineage>
</organism>
<evidence type="ECO:0000256" key="6">
    <source>
        <dbReference type="SAM" id="SignalP"/>
    </source>
</evidence>
<feature type="compositionally biased region" description="Basic and acidic residues" evidence="5">
    <location>
        <begin position="35"/>
        <end position="48"/>
    </location>
</feature>
<evidence type="ECO:0000313" key="8">
    <source>
        <dbReference type="EMBL" id="EXM38890.1"/>
    </source>
</evidence>
<dbReference type="InterPro" id="IPR020892">
    <property type="entry name" value="Cyclophilin-type_PPIase_CS"/>
</dbReference>
<dbReference type="AlphaFoldDB" id="A0A011WPE5"/>
<dbReference type="EC" id="5.2.1.8" evidence="2"/>
<dbReference type="PANTHER" id="PTHR45625">
    <property type="entry name" value="PEPTIDYL-PROLYL CIS-TRANS ISOMERASE-RELATED"/>
    <property type="match status" value="1"/>
</dbReference>
<protein>
    <recommendedName>
        <fullName evidence="2">peptidylprolyl isomerase</fullName>
        <ecNumber evidence="2">5.2.1.8</ecNumber>
    </recommendedName>
</protein>
<feature type="chain" id="PRO_5001464423" description="peptidylprolyl isomerase" evidence="6">
    <location>
        <begin position="31"/>
        <end position="414"/>
    </location>
</feature>
<dbReference type="CDD" id="cd00317">
    <property type="entry name" value="cyclophilin"/>
    <property type="match status" value="2"/>
</dbReference>
<evidence type="ECO:0000256" key="1">
    <source>
        <dbReference type="ARBA" id="ARBA00002388"/>
    </source>
</evidence>
<accession>A0A011WPE5</accession>
<dbReference type="InterPro" id="IPR002130">
    <property type="entry name" value="Cyclophilin-type_PPIase_dom"/>
</dbReference>
<gene>
    <name evidence="8" type="ORF">RASY3_11185</name>
</gene>
<feature type="compositionally biased region" description="Gly residues" evidence="5">
    <location>
        <begin position="116"/>
        <end position="125"/>
    </location>
</feature>
<sequence>MKKVKRNRITKALKVMALTVAMTLTCGAFASCGNTDKKDSSKASDDKGAAAQTNNGGDDVTSGDEDISENSFVITLREDKAPLTCENFEKLVDSGFYDGVTFHRVVANFMAQGGDPEGTGAGGSGENIKGEFSNNGVENDLKHVRGTVSMARSQDNDSASSQFFICYRDCDFLDGNYAAFGEVSQGMEVVERFLNCDRTLNQNNELASPVKPITITSAKMISADADGHDRALFTVDFTEREFKEGTFTMTLHADKAPITCENFKNLVSEGFYDGLTFHRVVDDFMAQGGDPEGTGMGGSDKTIKGEFSDNGVDNDLKHVRGTVSMARSSDPDSASSQFFICYTDCSYLDGQYAAFGEVTEGMDVVDGFTTVSRGYTDGQYAELSVPGTPITIIKAEMVDPDENGNDRVKFTVKY</sequence>
<dbReference type="PRINTS" id="PR00153">
    <property type="entry name" value="CSAPPISMRASE"/>
</dbReference>
<evidence type="ECO:0000313" key="9">
    <source>
        <dbReference type="Proteomes" id="UP000021369"/>
    </source>
</evidence>
<feature type="signal peptide" evidence="6">
    <location>
        <begin position="1"/>
        <end position="30"/>
    </location>
</feature>
<dbReference type="EMBL" id="JEOB01000003">
    <property type="protein sequence ID" value="EXM38890.1"/>
    <property type="molecule type" value="Genomic_DNA"/>
</dbReference>
<dbReference type="PROSITE" id="PS51257">
    <property type="entry name" value="PROKAR_LIPOPROTEIN"/>
    <property type="match status" value="1"/>
</dbReference>
<evidence type="ECO:0000256" key="4">
    <source>
        <dbReference type="ARBA" id="ARBA00023235"/>
    </source>
</evidence>
<keyword evidence="9" id="KW-1185">Reference proteome</keyword>
<dbReference type="Pfam" id="PF00160">
    <property type="entry name" value="Pro_isomerase"/>
    <property type="match status" value="2"/>
</dbReference>
<feature type="region of interest" description="Disordered" evidence="5">
    <location>
        <begin position="34"/>
        <end position="65"/>
    </location>
</feature>
<evidence type="ECO:0000259" key="7">
    <source>
        <dbReference type="PROSITE" id="PS50072"/>
    </source>
</evidence>
<dbReference type="GO" id="GO:0006457">
    <property type="term" value="P:protein folding"/>
    <property type="evidence" value="ECO:0007669"/>
    <property type="project" value="InterPro"/>
</dbReference>
<evidence type="ECO:0000256" key="3">
    <source>
        <dbReference type="ARBA" id="ARBA00023110"/>
    </source>
</evidence>
<keyword evidence="3" id="KW-0697">Rotamase</keyword>
<dbReference type="InterPro" id="IPR029000">
    <property type="entry name" value="Cyclophilin-like_dom_sf"/>
</dbReference>
<keyword evidence="6" id="KW-0732">Signal</keyword>
<dbReference type="PROSITE" id="PS00170">
    <property type="entry name" value="CSA_PPIASE_1"/>
    <property type="match status" value="2"/>
</dbReference>
<dbReference type="PANTHER" id="PTHR45625:SF4">
    <property type="entry name" value="PEPTIDYLPROLYL ISOMERASE DOMAIN AND WD REPEAT-CONTAINING PROTEIN 1"/>
    <property type="match status" value="1"/>
</dbReference>
<dbReference type="SUPFAM" id="SSF50891">
    <property type="entry name" value="Cyclophilin-like"/>
    <property type="match status" value="2"/>
</dbReference>
<dbReference type="Gene3D" id="2.40.100.10">
    <property type="entry name" value="Cyclophilin-like"/>
    <property type="match status" value="2"/>
</dbReference>
<dbReference type="PROSITE" id="PS50072">
    <property type="entry name" value="CSA_PPIASE_2"/>
    <property type="match status" value="2"/>
</dbReference>
<comment type="caution">
    <text evidence="8">The sequence shown here is derived from an EMBL/GenBank/DDBJ whole genome shotgun (WGS) entry which is preliminary data.</text>
</comment>
<evidence type="ECO:0000256" key="5">
    <source>
        <dbReference type="SAM" id="MobiDB-lite"/>
    </source>
</evidence>